<dbReference type="AlphaFoldDB" id="A0A502CJ15"/>
<evidence type="ECO:0000313" key="3">
    <source>
        <dbReference type="Proteomes" id="UP000317722"/>
    </source>
</evidence>
<sequence length="302" mass="30833">MSVAIVTDSTAYLPGSVLDAHSIQVVPLHVIVGGTEFSEGVDITTAEVAAALRAFKPVSTSRPSPQSFLDAYEKAAAGGADGIVSVHISADMSSTIESAHLAAQQSPVPVTVVDSRSLGMAMGYAVLSAAELAEHGASLEDVAAQARSRAEASTVVFYVDTLEHLRRGGRIGSASAFLGSALAIKPILGLVDGHIRPLEKVRTSSRALARLEELAVSAASDAEKAGSLVDIAVHHLDSQSRAEDLAGRLRERVDRVGTAGEAGADQGEVQVVELGAVVGAHVGPGTIAVAVSPRPASSRPGT</sequence>
<name>A0A502CJ15_9MICO</name>
<organism evidence="2 3">
    <name type="scientific">Pedococcus bigeumensis</name>
    <dbReference type="NCBI Taxonomy" id="433644"/>
    <lineage>
        <taxon>Bacteria</taxon>
        <taxon>Bacillati</taxon>
        <taxon>Actinomycetota</taxon>
        <taxon>Actinomycetes</taxon>
        <taxon>Micrococcales</taxon>
        <taxon>Intrasporangiaceae</taxon>
        <taxon>Pedococcus</taxon>
    </lineage>
</organism>
<keyword evidence="1" id="KW-0446">Lipid-binding</keyword>
<gene>
    <name evidence="2" type="ORF">EAH86_19570</name>
</gene>
<reference evidence="2 3" key="1">
    <citation type="journal article" date="2019" name="Environ. Microbiol.">
        <title>Species interactions and distinct microbial communities in high Arctic permafrost affected cryosols are associated with the CH4 and CO2 gas fluxes.</title>
        <authorList>
            <person name="Altshuler I."/>
            <person name="Hamel J."/>
            <person name="Turney S."/>
            <person name="Magnuson E."/>
            <person name="Levesque R."/>
            <person name="Greer C."/>
            <person name="Whyte L.G."/>
        </authorList>
    </citation>
    <scope>NUCLEOTIDE SEQUENCE [LARGE SCALE GENOMIC DNA]</scope>
    <source>
        <strain evidence="2 3">S9.3A</strain>
    </source>
</reference>
<dbReference type="PANTHER" id="PTHR33434:SF2">
    <property type="entry name" value="FATTY ACID-BINDING PROTEIN TM_1468"/>
    <property type="match status" value="1"/>
</dbReference>
<dbReference type="InterPro" id="IPR003797">
    <property type="entry name" value="DegV"/>
</dbReference>
<dbReference type="PROSITE" id="PS51482">
    <property type="entry name" value="DEGV"/>
    <property type="match status" value="1"/>
</dbReference>
<keyword evidence="3" id="KW-1185">Reference proteome</keyword>
<dbReference type="InterPro" id="IPR050270">
    <property type="entry name" value="DegV_domain_contain"/>
</dbReference>
<dbReference type="Pfam" id="PF02645">
    <property type="entry name" value="DegV"/>
    <property type="match status" value="1"/>
</dbReference>
<proteinExistence type="predicted"/>
<dbReference type="EMBL" id="RCZM01000008">
    <property type="protein sequence ID" value="TPG12938.1"/>
    <property type="molecule type" value="Genomic_DNA"/>
</dbReference>
<dbReference type="InterPro" id="IPR043168">
    <property type="entry name" value="DegV_C"/>
</dbReference>
<dbReference type="Gene3D" id="3.40.50.10170">
    <property type="match status" value="1"/>
</dbReference>
<dbReference type="RefSeq" id="WP_140743871.1">
    <property type="nucleotide sequence ID" value="NZ_RCZM01000008.1"/>
</dbReference>
<accession>A0A502CJ15</accession>
<dbReference type="SUPFAM" id="SSF82549">
    <property type="entry name" value="DAK1/DegV-like"/>
    <property type="match status" value="1"/>
</dbReference>
<comment type="caution">
    <text evidence="2">The sequence shown here is derived from an EMBL/GenBank/DDBJ whole genome shotgun (WGS) entry which is preliminary data.</text>
</comment>
<dbReference type="GO" id="GO:0008289">
    <property type="term" value="F:lipid binding"/>
    <property type="evidence" value="ECO:0007669"/>
    <property type="project" value="UniProtKB-KW"/>
</dbReference>
<evidence type="ECO:0000256" key="1">
    <source>
        <dbReference type="ARBA" id="ARBA00023121"/>
    </source>
</evidence>
<dbReference type="PANTHER" id="PTHR33434">
    <property type="entry name" value="DEGV DOMAIN-CONTAINING PROTEIN DR_1986-RELATED"/>
    <property type="match status" value="1"/>
</dbReference>
<dbReference type="NCBIfam" id="TIGR00762">
    <property type="entry name" value="DegV"/>
    <property type="match status" value="1"/>
</dbReference>
<dbReference type="Proteomes" id="UP000317722">
    <property type="component" value="Unassembled WGS sequence"/>
</dbReference>
<dbReference type="Gene3D" id="3.30.1180.10">
    <property type="match status" value="1"/>
</dbReference>
<evidence type="ECO:0000313" key="2">
    <source>
        <dbReference type="EMBL" id="TPG12938.1"/>
    </source>
</evidence>
<protein>
    <submittedName>
        <fullName evidence="2">DegV family protein</fullName>
    </submittedName>
</protein>
<dbReference type="OrthoDB" id="9760324at2"/>